<feature type="compositionally biased region" description="Low complexity" evidence="1">
    <location>
        <begin position="1"/>
        <end position="10"/>
    </location>
</feature>
<dbReference type="EMBL" id="FP565814">
    <property type="protein sequence ID" value="CBH23316.1"/>
    <property type="molecule type" value="Genomic_DNA"/>
</dbReference>
<reference evidence="3 4" key="1">
    <citation type="journal article" date="2010" name="ISME J.">
        <title>Fine-scale evolution: genomic, phenotypic and ecological differentiation in two coexisting Salinibacter ruber strains.</title>
        <authorList>
            <person name="Pena A."/>
            <person name="Teeling H."/>
            <person name="Huerta-Cepas J."/>
            <person name="Santos F."/>
            <person name="Yarza P."/>
            <person name="Brito-Echeverria J."/>
            <person name="Lucio M."/>
            <person name="Schmitt-Kopplin P."/>
            <person name="Meseguer I."/>
            <person name="Schenowitz C."/>
            <person name="Dossat C."/>
            <person name="Barbe V."/>
            <person name="Dopazo J."/>
            <person name="Rossello-Mora R."/>
            <person name="Schuler M."/>
            <person name="Glockner F.O."/>
            <person name="Amann R."/>
            <person name="Gabaldon T."/>
            <person name="Anton J."/>
        </authorList>
    </citation>
    <scope>NUCLEOTIDE SEQUENCE [LARGE SCALE GENOMIC DNA]</scope>
    <source>
        <strain evidence="3 4">M8</strain>
    </source>
</reference>
<feature type="compositionally biased region" description="Low complexity" evidence="1">
    <location>
        <begin position="38"/>
        <end position="55"/>
    </location>
</feature>
<evidence type="ECO:0000313" key="4">
    <source>
        <dbReference type="Proteomes" id="UP000000933"/>
    </source>
</evidence>
<proteinExistence type="predicted"/>
<accession>D5H5L1</accession>
<evidence type="ECO:0000256" key="1">
    <source>
        <dbReference type="SAM" id="MobiDB-lite"/>
    </source>
</evidence>
<reference evidence="4" key="2">
    <citation type="submission" date="2010-04" db="EMBL/GenBank/DDBJ databases">
        <title>Genome sequence of Salinibacter ruber M8.</title>
        <authorList>
            <consortium name="Genoscope"/>
        </authorList>
    </citation>
    <scope>NUCLEOTIDE SEQUENCE [LARGE SCALE GENOMIC DNA]</scope>
    <source>
        <strain evidence="4">M8</strain>
    </source>
</reference>
<keyword evidence="2" id="KW-1133">Transmembrane helix</keyword>
<keyword evidence="2" id="KW-0812">Transmembrane</keyword>
<sequence length="241" mass="26143">MGARTAAPGAPGLGRGPEARTEPVRWLSRRFPAFCSMDDPSSSETDDAPSPSAPDAPDEVNPWVVRFFLILAFGLAFGIEGMTLVRSYLLSGEGESKTAAEKQGAPTGARGPQASDAPLRIGDDLLPATDVTERVVEMQVRAQSSGPWTFRLAVAVDNRTDTPYRLTLRALETDDGTVLDERRTATWPPGDSTRFRAAWPMGADARPQSLTAEAQLQYAADSTRTVRRRISFGHVPVQMER</sequence>
<dbReference type="AlphaFoldDB" id="D5H5L1"/>
<evidence type="ECO:0000256" key="2">
    <source>
        <dbReference type="SAM" id="Phobius"/>
    </source>
</evidence>
<keyword evidence="2" id="KW-0472">Membrane</keyword>
<feature type="region of interest" description="Disordered" evidence="1">
    <location>
        <begin position="1"/>
        <end position="57"/>
    </location>
</feature>
<dbReference type="KEGG" id="srm:SRM_00395"/>
<feature type="transmembrane region" description="Helical" evidence="2">
    <location>
        <begin position="63"/>
        <end position="85"/>
    </location>
</feature>
<name>D5H5L1_SALRM</name>
<evidence type="ECO:0000313" key="3">
    <source>
        <dbReference type="EMBL" id="CBH23316.1"/>
    </source>
</evidence>
<dbReference type="Proteomes" id="UP000000933">
    <property type="component" value="Chromosome"/>
</dbReference>
<organism evidence="3 4">
    <name type="scientific">Salinibacter ruber (strain M8)</name>
    <dbReference type="NCBI Taxonomy" id="761659"/>
    <lineage>
        <taxon>Bacteria</taxon>
        <taxon>Pseudomonadati</taxon>
        <taxon>Rhodothermota</taxon>
        <taxon>Rhodothermia</taxon>
        <taxon>Rhodothermales</taxon>
        <taxon>Salinibacteraceae</taxon>
        <taxon>Salinibacter</taxon>
    </lineage>
</organism>
<dbReference type="HOGENOM" id="CLU_1151169_0_0_10"/>
<protein>
    <submittedName>
        <fullName evidence="3">Uncharacterized protein</fullName>
    </submittedName>
</protein>
<feature type="region of interest" description="Disordered" evidence="1">
    <location>
        <begin position="99"/>
        <end position="121"/>
    </location>
</feature>
<gene>
    <name evidence="3" type="ordered locus">SRM_00395</name>
</gene>